<dbReference type="AlphaFoldDB" id="A0A381VE72"/>
<evidence type="ECO:0000313" key="1">
    <source>
        <dbReference type="EMBL" id="SVA37693.1"/>
    </source>
</evidence>
<reference evidence="1" key="1">
    <citation type="submission" date="2018-05" db="EMBL/GenBank/DDBJ databases">
        <authorList>
            <person name="Lanie J.A."/>
            <person name="Ng W.-L."/>
            <person name="Kazmierczak K.M."/>
            <person name="Andrzejewski T.M."/>
            <person name="Davidsen T.M."/>
            <person name="Wayne K.J."/>
            <person name="Tettelin H."/>
            <person name="Glass J.I."/>
            <person name="Rusch D."/>
            <person name="Podicherti R."/>
            <person name="Tsui H.-C.T."/>
            <person name="Winkler M.E."/>
        </authorList>
    </citation>
    <scope>NUCLEOTIDE SEQUENCE</scope>
</reference>
<organism evidence="1">
    <name type="scientific">marine metagenome</name>
    <dbReference type="NCBI Taxonomy" id="408172"/>
    <lineage>
        <taxon>unclassified sequences</taxon>
        <taxon>metagenomes</taxon>
        <taxon>ecological metagenomes</taxon>
    </lineage>
</organism>
<gene>
    <name evidence="1" type="ORF">METZ01_LOCUS90547</name>
</gene>
<feature type="non-terminal residue" evidence="1">
    <location>
        <position position="50"/>
    </location>
</feature>
<proteinExistence type="predicted"/>
<accession>A0A381VE72</accession>
<sequence>MATETVVDVEFPDVDGFIISLVYLTREDLMKIRNASLSFKFNKRTRQREE</sequence>
<dbReference type="EMBL" id="UINC01008372">
    <property type="protein sequence ID" value="SVA37693.1"/>
    <property type="molecule type" value="Genomic_DNA"/>
</dbReference>
<name>A0A381VE72_9ZZZZ</name>
<protein>
    <submittedName>
        <fullName evidence="1">Uncharacterized protein</fullName>
    </submittedName>
</protein>